<dbReference type="EMBL" id="LAZR01000003">
    <property type="protein sequence ID" value="KKO11382.1"/>
    <property type="molecule type" value="Genomic_DNA"/>
</dbReference>
<protein>
    <recommendedName>
        <fullName evidence="1">Xylose isomerase-like TIM barrel domain-containing protein</fullName>
    </recommendedName>
</protein>
<comment type="caution">
    <text evidence="2">The sequence shown here is derived from an EMBL/GenBank/DDBJ whole genome shotgun (WGS) entry which is preliminary data.</text>
</comment>
<accession>A0A0F9YGM8</accession>
<evidence type="ECO:0000313" key="2">
    <source>
        <dbReference type="EMBL" id="KKO11382.1"/>
    </source>
</evidence>
<proteinExistence type="predicted"/>
<dbReference type="Gene3D" id="3.20.20.150">
    <property type="entry name" value="Divalent-metal-dependent TIM barrel enzymes"/>
    <property type="match status" value="1"/>
</dbReference>
<dbReference type="Pfam" id="PF01261">
    <property type="entry name" value="AP_endonuc_2"/>
    <property type="match status" value="1"/>
</dbReference>
<dbReference type="PANTHER" id="PTHR12110:SF21">
    <property type="entry name" value="XYLOSE ISOMERASE-LIKE TIM BARREL DOMAIN-CONTAINING PROTEIN"/>
    <property type="match status" value="1"/>
</dbReference>
<sequence length="287" mass="32146">MRLGGFFGTPDIGGLEALAEKLDVHGLSAIGPPGNMGELSLDDCAAFGEKARKLGMVVGETGVWSNLMIDDADAQTERIGMVRDVLPKADATGCHCVVTLVGTRDPSDHSLAMHPYMKTDAAKAEFREVVLRILDGMDLKHVRYAIEPWHNTFFYQPEDIREFIDSVDHPSFGLHLDQMNMVAQADYYDTTGLINRTFDLLADKVASVHLKDIREDFTHMFLKLDEVYIGDGVMDYDTYLKRLAQLPADTPCYCEHMAQEAEYALCFARLHHLADKAGVKFLRRDDK</sequence>
<dbReference type="InterPro" id="IPR036237">
    <property type="entry name" value="Xyl_isomerase-like_sf"/>
</dbReference>
<dbReference type="PANTHER" id="PTHR12110">
    <property type="entry name" value="HYDROXYPYRUVATE ISOMERASE"/>
    <property type="match status" value="1"/>
</dbReference>
<feature type="domain" description="Xylose isomerase-like TIM barrel" evidence="1">
    <location>
        <begin position="35"/>
        <end position="258"/>
    </location>
</feature>
<name>A0A0F9YGM8_9ZZZZ</name>
<gene>
    <name evidence="2" type="ORF">LCGC14_0018630</name>
</gene>
<dbReference type="InterPro" id="IPR013022">
    <property type="entry name" value="Xyl_isomerase-like_TIM-brl"/>
</dbReference>
<dbReference type="AlphaFoldDB" id="A0A0F9YGM8"/>
<dbReference type="InterPro" id="IPR050312">
    <property type="entry name" value="IolE/XylAMocC-like"/>
</dbReference>
<reference evidence="2" key="1">
    <citation type="journal article" date="2015" name="Nature">
        <title>Complex archaea that bridge the gap between prokaryotes and eukaryotes.</title>
        <authorList>
            <person name="Spang A."/>
            <person name="Saw J.H."/>
            <person name="Jorgensen S.L."/>
            <person name="Zaremba-Niedzwiedzka K."/>
            <person name="Martijn J."/>
            <person name="Lind A.E."/>
            <person name="van Eijk R."/>
            <person name="Schleper C."/>
            <person name="Guy L."/>
            <person name="Ettema T.J."/>
        </authorList>
    </citation>
    <scope>NUCLEOTIDE SEQUENCE</scope>
</reference>
<organism evidence="2">
    <name type="scientific">marine sediment metagenome</name>
    <dbReference type="NCBI Taxonomy" id="412755"/>
    <lineage>
        <taxon>unclassified sequences</taxon>
        <taxon>metagenomes</taxon>
        <taxon>ecological metagenomes</taxon>
    </lineage>
</organism>
<evidence type="ECO:0000259" key="1">
    <source>
        <dbReference type="Pfam" id="PF01261"/>
    </source>
</evidence>
<dbReference type="SUPFAM" id="SSF51658">
    <property type="entry name" value="Xylose isomerase-like"/>
    <property type="match status" value="1"/>
</dbReference>